<sequence length="211" mass="23297">MKGLVLKDLYGVKKYLKQYVLFFAVFTVVGIMLKMPAYIGFLGAFYGMSLFISTFNTDEFFHWEAYVLTGPLSRQDLVKSKYALMILLMGSAAVIAILGELAVCVITKLSIAENFASGLAMMIYIFLMMSVVIPLIYKFGSEKARTSMILIFVVPVVSVALIGKIAGTENVNNFLNNISWPAVAVGALILCVLALIVSYILSLKIIEKKEF</sequence>
<accession>A0A1M5CR22</accession>
<dbReference type="AlphaFoldDB" id="A0A1M5CR22"/>
<feature type="transmembrane region" description="Helical" evidence="1">
    <location>
        <begin position="149"/>
        <end position="166"/>
    </location>
</feature>
<keyword evidence="3" id="KW-1185">Reference proteome</keyword>
<feature type="transmembrane region" description="Helical" evidence="1">
    <location>
        <begin position="178"/>
        <end position="201"/>
    </location>
</feature>
<dbReference type="Pfam" id="PF13346">
    <property type="entry name" value="ABC2_membrane_5"/>
    <property type="match status" value="1"/>
</dbReference>
<dbReference type="RefSeq" id="WP_072854773.1">
    <property type="nucleotide sequence ID" value="NZ_FQVI01000044.1"/>
</dbReference>
<reference evidence="2 3" key="1">
    <citation type="submission" date="2016-11" db="EMBL/GenBank/DDBJ databases">
        <authorList>
            <person name="Jaros S."/>
            <person name="Januszkiewicz K."/>
            <person name="Wedrychowicz H."/>
        </authorList>
    </citation>
    <scope>NUCLEOTIDE SEQUENCE [LARGE SCALE GENOMIC DNA]</scope>
    <source>
        <strain evidence="2 3">DSM 17459</strain>
    </source>
</reference>
<evidence type="ECO:0000313" key="2">
    <source>
        <dbReference type="EMBL" id="SHF57201.1"/>
    </source>
</evidence>
<protein>
    <submittedName>
        <fullName evidence="2">ABC-2 family transporter protein</fullName>
    </submittedName>
</protein>
<feature type="transmembrane region" description="Helical" evidence="1">
    <location>
        <begin position="82"/>
        <end position="109"/>
    </location>
</feature>
<evidence type="ECO:0000256" key="1">
    <source>
        <dbReference type="SAM" id="Phobius"/>
    </source>
</evidence>
<dbReference type="OrthoDB" id="1655186at2"/>
<dbReference type="STRING" id="1122155.SAMN02745158_04259"/>
<feature type="transmembrane region" description="Helical" evidence="1">
    <location>
        <begin position="20"/>
        <end position="46"/>
    </location>
</feature>
<keyword evidence="1" id="KW-1133">Transmembrane helix</keyword>
<dbReference type="EMBL" id="FQVI01000044">
    <property type="protein sequence ID" value="SHF57201.1"/>
    <property type="molecule type" value="Genomic_DNA"/>
</dbReference>
<gene>
    <name evidence="2" type="ORF">SAMN02745158_04259</name>
</gene>
<proteinExistence type="predicted"/>
<dbReference type="Proteomes" id="UP000184245">
    <property type="component" value="Unassembled WGS sequence"/>
</dbReference>
<keyword evidence="1" id="KW-0472">Membrane</keyword>
<keyword evidence="1" id="KW-0812">Transmembrane</keyword>
<evidence type="ECO:0000313" key="3">
    <source>
        <dbReference type="Proteomes" id="UP000184245"/>
    </source>
</evidence>
<name>A0A1M5CR22_9CLOT</name>
<organism evidence="2 3">
    <name type="scientific">Lactonifactor longoviformis DSM 17459</name>
    <dbReference type="NCBI Taxonomy" id="1122155"/>
    <lineage>
        <taxon>Bacteria</taxon>
        <taxon>Bacillati</taxon>
        <taxon>Bacillota</taxon>
        <taxon>Clostridia</taxon>
        <taxon>Eubacteriales</taxon>
        <taxon>Clostridiaceae</taxon>
        <taxon>Lactonifactor</taxon>
    </lineage>
</organism>
<dbReference type="InterPro" id="IPR025699">
    <property type="entry name" value="ABC2_memb-like"/>
</dbReference>
<feature type="transmembrane region" description="Helical" evidence="1">
    <location>
        <begin position="115"/>
        <end position="137"/>
    </location>
</feature>